<evidence type="ECO:0000313" key="2">
    <source>
        <dbReference type="EMBL" id="SVC06496.1"/>
    </source>
</evidence>
<proteinExistence type="predicted"/>
<sequence>MYQSEVSSLNDTKFPQNHRAQEAPERVNPEDAKAAVLRHQGEQEDRSREPLDLTAGESDR</sequence>
<organism evidence="2">
    <name type="scientific">marine metagenome</name>
    <dbReference type="NCBI Taxonomy" id="408172"/>
    <lineage>
        <taxon>unclassified sequences</taxon>
        <taxon>metagenomes</taxon>
        <taxon>ecological metagenomes</taxon>
    </lineage>
</organism>
<name>A0A382J3P2_9ZZZZ</name>
<dbReference type="AlphaFoldDB" id="A0A382J3P2"/>
<evidence type="ECO:0000256" key="1">
    <source>
        <dbReference type="SAM" id="MobiDB-lite"/>
    </source>
</evidence>
<feature type="compositionally biased region" description="Basic and acidic residues" evidence="1">
    <location>
        <begin position="19"/>
        <end position="60"/>
    </location>
</feature>
<feature type="compositionally biased region" description="Polar residues" evidence="1">
    <location>
        <begin position="1"/>
        <end position="15"/>
    </location>
</feature>
<feature type="region of interest" description="Disordered" evidence="1">
    <location>
        <begin position="1"/>
        <end position="60"/>
    </location>
</feature>
<accession>A0A382J3P2</accession>
<reference evidence="2" key="1">
    <citation type="submission" date="2018-05" db="EMBL/GenBank/DDBJ databases">
        <authorList>
            <person name="Lanie J.A."/>
            <person name="Ng W.-L."/>
            <person name="Kazmierczak K.M."/>
            <person name="Andrzejewski T.M."/>
            <person name="Davidsen T.M."/>
            <person name="Wayne K.J."/>
            <person name="Tettelin H."/>
            <person name="Glass J.I."/>
            <person name="Rusch D."/>
            <person name="Podicherti R."/>
            <person name="Tsui H.-C.T."/>
            <person name="Winkler M.E."/>
        </authorList>
    </citation>
    <scope>NUCLEOTIDE SEQUENCE</scope>
</reference>
<dbReference type="EMBL" id="UINC01071529">
    <property type="protein sequence ID" value="SVC06496.1"/>
    <property type="molecule type" value="Genomic_DNA"/>
</dbReference>
<gene>
    <name evidence="2" type="ORF">METZ01_LOCUS259350</name>
</gene>
<protein>
    <submittedName>
        <fullName evidence="2">Uncharacterized protein</fullName>
    </submittedName>
</protein>